<reference evidence="1 2" key="1">
    <citation type="submission" date="2019-02" db="EMBL/GenBank/DDBJ databases">
        <title>Genomic Encyclopedia of Archaeal and Bacterial Type Strains, Phase II (KMG-II): from individual species to whole genera.</title>
        <authorList>
            <person name="Goeker M."/>
        </authorList>
    </citation>
    <scope>NUCLEOTIDE SEQUENCE [LARGE SCALE GENOMIC DNA]</scope>
    <source>
        <strain evidence="1 2">DSM 18101</strain>
    </source>
</reference>
<sequence length="111" mass="11420">MLIPDVIYAQAGRVHRATRRRTAVVVGSATAAAGSAQTSQAQQETAAAKQKAAAANAAAAGKLPLGAVVTTLPAGCDSKTVCGVQYYQCDGNYYRSAFQGNNLVYVTAQPE</sequence>
<keyword evidence="2" id="KW-1185">Reference proteome</keyword>
<dbReference type="Proteomes" id="UP000292958">
    <property type="component" value="Unassembled WGS sequence"/>
</dbReference>
<protein>
    <submittedName>
        <fullName evidence="1">Uncharacterized protein</fullName>
    </submittedName>
</protein>
<comment type="caution">
    <text evidence="1">The sequence shown here is derived from an EMBL/GenBank/DDBJ whole genome shotgun (WGS) entry which is preliminary data.</text>
</comment>
<evidence type="ECO:0000313" key="2">
    <source>
        <dbReference type="Proteomes" id="UP000292958"/>
    </source>
</evidence>
<dbReference type="AlphaFoldDB" id="A0A4Q7YQ48"/>
<dbReference type="EMBL" id="SHKW01000001">
    <property type="protein sequence ID" value="RZU38889.1"/>
    <property type="molecule type" value="Genomic_DNA"/>
</dbReference>
<proteinExistence type="predicted"/>
<accession>A0A4Q7YQ48</accession>
<gene>
    <name evidence="1" type="ORF">BDD14_0191</name>
</gene>
<evidence type="ECO:0000313" key="1">
    <source>
        <dbReference type="EMBL" id="RZU38889.1"/>
    </source>
</evidence>
<name>A0A4Q7YQ48_9BACT</name>
<organism evidence="1 2">
    <name type="scientific">Edaphobacter modestus</name>
    <dbReference type="NCBI Taxonomy" id="388466"/>
    <lineage>
        <taxon>Bacteria</taxon>
        <taxon>Pseudomonadati</taxon>
        <taxon>Acidobacteriota</taxon>
        <taxon>Terriglobia</taxon>
        <taxon>Terriglobales</taxon>
        <taxon>Acidobacteriaceae</taxon>
        <taxon>Edaphobacter</taxon>
    </lineage>
</organism>